<feature type="domain" description="Flagellar protein FlgJ N-terminal" evidence="1">
    <location>
        <begin position="68"/>
        <end position="115"/>
    </location>
</feature>
<name>A0A0H3G752_ZYMMA</name>
<dbReference type="KEGG" id="zmm:Zmob_1130"/>
<dbReference type="GeneID" id="79904209"/>
<protein>
    <submittedName>
        <fullName evidence="2">Flagellar protein FlgJ-like protein</fullName>
    </submittedName>
</protein>
<sequence precursor="true">MSSISKITNAQDLAASLAVSQNTMASNGASASATKAYGEAAAAKGKTGVAAVAQKFEAIFNRQMLSGMRKASLSDDDPFGNDAGDQFRDMQDAKLAENLAAHSGKHGIAAMLIQQMGGQVATDGTAATNS</sequence>
<dbReference type="InterPro" id="IPR019301">
    <property type="entry name" value="Flagellar_prot_FlgJ_N"/>
</dbReference>
<keyword evidence="2" id="KW-0969">Cilium</keyword>
<dbReference type="eggNOG" id="COG3951">
    <property type="taxonomic scope" value="Bacteria"/>
</dbReference>
<accession>A0A0H3G752</accession>
<evidence type="ECO:0000259" key="1">
    <source>
        <dbReference type="Pfam" id="PF10135"/>
    </source>
</evidence>
<dbReference type="Pfam" id="PF10135">
    <property type="entry name" value="Rod-binding"/>
    <property type="match status" value="1"/>
</dbReference>
<keyword evidence="2" id="KW-0966">Cell projection</keyword>
<evidence type="ECO:0000313" key="2">
    <source>
        <dbReference type="EMBL" id="AEH62961.1"/>
    </source>
</evidence>
<evidence type="ECO:0000313" key="3">
    <source>
        <dbReference type="Proteomes" id="UP000001494"/>
    </source>
</evidence>
<keyword evidence="2" id="KW-0282">Flagellum</keyword>
<dbReference type="HOGENOM" id="CLU_1937337_0_0_5"/>
<reference evidence="2 3" key="1">
    <citation type="journal article" date="2011" name="J. Bacteriol.">
        <title>Genome sequence of the ethanol-producing Zymomonas mobilis subsp. mobilis lectotype strain ATCC 10988.</title>
        <authorList>
            <person name="Pappas K.M."/>
            <person name="Kouvelis V.N."/>
            <person name="Saunders E."/>
            <person name="Brettin T.S."/>
            <person name="Bruce D."/>
            <person name="Detter C."/>
            <person name="Balakireva M."/>
            <person name="Han C.S."/>
            <person name="Savvakis G."/>
            <person name="Kyrpides N.C."/>
            <person name="Typas M.A."/>
        </authorList>
    </citation>
    <scope>NUCLEOTIDE SEQUENCE [LARGE SCALE GENOMIC DNA]</scope>
    <source>
        <strain evidence="3">ATCC 10988 / DSM 424 / CCUG 17860 / LMG 404 / NCIMB 8938 / NRRL B-806 / ZM1</strain>
    </source>
</reference>
<dbReference type="OrthoDB" id="8481704at2"/>
<dbReference type="AlphaFoldDB" id="A0A0H3G752"/>
<organism evidence="2 3">
    <name type="scientific">Zymomonas mobilis subsp. mobilis (strain ATCC 10988 / DSM 424 / LMG 404 / NCIMB 8938 / NRRL B-806 / ZM1)</name>
    <dbReference type="NCBI Taxonomy" id="555217"/>
    <lineage>
        <taxon>Bacteria</taxon>
        <taxon>Pseudomonadati</taxon>
        <taxon>Pseudomonadota</taxon>
        <taxon>Alphaproteobacteria</taxon>
        <taxon>Sphingomonadales</taxon>
        <taxon>Zymomonadaceae</taxon>
        <taxon>Zymomonas</taxon>
    </lineage>
</organism>
<dbReference type="Proteomes" id="UP000001494">
    <property type="component" value="Chromosome"/>
</dbReference>
<dbReference type="EMBL" id="CP002850">
    <property type="protein sequence ID" value="AEH62961.1"/>
    <property type="molecule type" value="Genomic_DNA"/>
</dbReference>
<proteinExistence type="predicted"/>
<gene>
    <name evidence="2" type="ordered locus">Zmob_1130</name>
</gene>
<dbReference type="RefSeq" id="WP_011240507.1">
    <property type="nucleotide sequence ID" value="NC_017262.1"/>
</dbReference>